<protein>
    <submittedName>
        <fullName evidence="6">DNA-binding IclR family transcriptional regulator</fullName>
    </submittedName>
</protein>
<organism evidence="6 7">
    <name type="scientific">Streptosporangium album</name>
    <dbReference type="NCBI Taxonomy" id="47479"/>
    <lineage>
        <taxon>Bacteria</taxon>
        <taxon>Bacillati</taxon>
        <taxon>Actinomycetota</taxon>
        <taxon>Actinomycetes</taxon>
        <taxon>Streptosporangiales</taxon>
        <taxon>Streptosporangiaceae</taxon>
        <taxon>Streptosporangium</taxon>
    </lineage>
</organism>
<proteinExistence type="predicted"/>
<dbReference type="Gene3D" id="1.10.10.10">
    <property type="entry name" value="Winged helix-like DNA-binding domain superfamily/Winged helix DNA-binding domain"/>
    <property type="match status" value="1"/>
</dbReference>
<dbReference type="SMART" id="SM00346">
    <property type="entry name" value="HTH_ICLR"/>
    <property type="match status" value="1"/>
</dbReference>
<name>A0A7W7S4I8_9ACTN</name>
<keyword evidence="1" id="KW-0805">Transcription regulation</keyword>
<evidence type="ECO:0000259" key="4">
    <source>
        <dbReference type="PROSITE" id="PS51077"/>
    </source>
</evidence>
<accession>A0A7W7S4I8</accession>
<dbReference type="PROSITE" id="PS51078">
    <property type="entry name" value="ICLR_ED"/>
    <property type="match status" value="1"/>
</dbReference>
<dbReference type="InterPro" id="IPR036390">
    <property type="entry name" value="WH_DNA-bd_sf"/>
</dbReference>
<dbReference type="Gene3D" id="3.30.450.40">
    <property type="match status" value="1"/>
</dbReference>
<evidence type="ECO:0000313" key="6">
    <source>
        <dbReference type="EMBL" id="MBB4943372.1"/>
    </source>
</evidence>
<dbReference type="RefSeq" id="WP_184759214.1">
    <property type="nucleotide sequence ID" value="NZ_BAABEK010000093.1"/>
</dbReference>
<keyword evidence="3" id="KW-0804">Transcription</keyword>
<keyword evidence="2 6" id="KW-0238">DNA-binding</keyword>
<dbReference type="PANTHER" id="PTHR30136:SF35">
    <property type="entry name" value="HTH-TYPE TRANSCRIPTIONAL REGULATOR RV1719"/>
    <property type="match status" value="1"/>
</dbReference>
<sequence>MTEEARHRALARGLRILEAVADGRGGLTVTELAELTGTDKSSVSRLVATLVDLGFLARLGNRRVVLTGRVLSLAKGFQKQYNLSEIARPYLKELCDVVGETVILTIRQGDYTVSIEQIDPEQPFRMVPHIGNLAPLHATAAGRAILFALPVVEQHRILDNLRDAPVEHPEVRLDRESWARELELARSRGYVWIPRTDDVERVAALAQDRNGLPLAAVSVYGPKYRMQSRVTELGREARATAAKMSRAAYGIRAREHGQ</sequence>
<dbReference type="Pfam" id="PF09339">
    <property type="entry name" value="HTH_IclR"/>
    <property type="match status" value="1"/>
</dbReference>
<dbReference type="PROSITE" id="PS51077">
    <property type="entry name" value="HTH_ICLR"/>
    <property type="match status" value="1"/>
</dbReference>
<reference evidence="6 7" key="1">
    <citation type="submission" date="2020-08" db="EMBL/GenBank/DDBJ databases">
        <title>Sequencing the genomes of 1000 actinobacteria strains.</title>
        <authorList>
            <person name="Klenk H.-P."/>
        </authorList>
    </citation>
    <scope>NUCLEOTIDE SEQUENCE [LARGE SCALE GENOMIC DNA]</scope>
    <source>
        <strain evidence="6 7">DSM 43023</strain>
    </source>
</reference>
<evidence type="ECO:0000256" key="1">
    <source>
        <dbReference type="ARBA" id="ARBA00023015"/>
    </source>
</evidence>
<dbReference type="PANTHER" id="PTHR30136">
    <property type="entry name" value="HELIX-TURN-HELIX TRANSCRIPTIONAL REGULATOR, ICLR FAMILY"/>
    <property type="match status" value="1"/>
</dbReference>
<dbReference type="GO" id="GO:0003677">
    <property type="term" value="F:DNA binding"/>
    <property type="evidence" value="ECO:0007669"/>
    <property type="project" value="UniProtKB-KW"/>
</dbReference>
<dbReference type="SUPFAM" id="SSF46785">
    <property type="entry name" value="Winged helix' DNA-binding domain"/>
    <property type="match status" value="1"/>
</dbReference>
<dbReference type="InterPro" id="IPR005471">
    <property type="entry name" value="Tscrpt_reg_IclR_N"/>
</dbReference>
<dbReference type="GO" id="GO:0003700">
    <property type="term" value="F:DNA-binding transcription factor activity"/>
    <property type="evidence" value="ECO:0007669"/>
    <property type="project" value="TreeGrafter"/>
</dbReference>
<dbReference type="GO" id="GO:0045892">
    <property type="term" value="P:negative regulation of DNA-templated transcription"/>
    <property type="evidence" value="ECO:0007669"/>
    <property type="project" value="TreeGrafter"/>
</dbReference>
<dbReference type="InterPro" id="IPR036388">
    <property type="entry name" value="WH-like_DNA-bd_sf"/>
</dbReference>
<evidence type="ECO:0000259" key="5">
    <source>
        <dbReference type="PROSITE" id="PS51078"/>
    </source>
</evidence>
<dbReference type="AlphaFoldDB" id="A0A7W7S4I8"/>
<dbReference type="SUPFAM" id="SSF55781">
    <property type="entry name" value="GAF domain-like"/>
    <property type="match status" value="1"/>
</dbReference>
<dbReference type="InterPro" id="IPR014757">
    <property type="entry name" value="Tscrpt_reg_IclR_C"/>
</dbReference>
<dbReference type="Pfam" id="PF01614">
    <property type="entry name" value="IclR_C"/>
    <property type="match status" value="1"/>
</dbReference>
<dbReference type="EMBL" id="JACHJU010000005">
    <property type="protein sequence ID" value="MBB4943372.1"/>
    <property type="molecule type" value="Genomic_DNA"/>
</dbReference>
<dbReference type="Proteomes" id="UP000534286">
    <property type="component" value="Unassembled WGS sequence"/>
</dbReference>
<evidence type="ECO:0000256" key="2">
    <source>
        <dbReference type="ARBA" id="ARBA00023125"/>
    </source>
</evidence>
<evidence type="ECO:0000256" key="3">
    <source>
        <dbReference type="ARBA" id="ARBA00023163"/>
    </source>
</evidence>
<evidence type="ECO:0000313" key="7">
    <source>
        <dbReference type="Proteomes" id="UP000534286"/>
    </source>
</evidence>
<gene>
    <name evidence="6" type="ORF">FHR32_007772</name>
</gene>
<keyword evidence="7" id="KW-1185">Reference proteome</keyword>
<feature type="domain" description="HTH iclR-type" evidence="4">
    <location>
        <begin position="7"/>
        <end position="69"/>
    </location>
</feature>
<comment type="caution">
    <text evidence="6">The sequence shown here is derived from an EMBL/GenBank/DDBJ whole genome shotgun (WGS) entry which is preliminary data.</text>
</comment>
<dbReference type="InterPro" id="IPR050707">
    <property type="entry name" value="HTH_MetabolicPath_Reg"/>
</dbReference>
<dbReference type="InterPro" id="IPR029016">
    <property type="entry name" value="GAF-like_dom_sf"/>
</dbReference>
<feature type="domain" description="IclR-ED" evidence="5">
    <location>
        <begin position="69"/>
        <end position="250"/>
    </location>
</feature>